<keyword evidence="2" id="KW-1185">Reference proteome</keyword>
<name>A0AAD6QAK4_9ROSI</name>
<proteinExistence type="predicted"/>
<dbReference type="AlphaFoldDB" id="A0AAD6QAK4"/>
<protein>
    <submittedName>
        <fullName evidence="1">Uncharacterized protein</fullName>
    </submittedName>
</protein>
<comment type="caution">
    <text evidence="1">The sequence shown here is derived from an EMBL/GenBank/DDBJ whole genome shotgun (WGS) entry which is preliminary data.</text>
</comment>
<reference evidence="1" key="1">
    <citation type="journal article" date="2023" name="Mol. Ecol. Resour.">
        <title>Chromosome-level genome assembly of a triploid poplar Populus alba 'Berolinensis'.</title>
        <authorList>
            <person name="Chen S."/>
            <person name="Yu Y."/>
            <person name="Wang X."/>
            <person name="Wang S."/>
            <person name="Zhang T."/>
            <person name="Zhou Y."/>
            <person name="He R."/>
            <person name="Meng N."/>
            <person name="Wang Y."/>
            <person name="Liu W."/>
            <person name="Liu Z."/>
            <person name="Liu J."/>
            <person name="Guo Q."/>
            <person name="Huang H."/>
            <person name="Sederoff R.R."/>
            <person name="Wang G."/>
            <person name="Qu G."/>
            <person name="Chen S."/>
        </authorList>
    </citation>
    <scope>NUCLEOTIDE SEQUENCE</scope>
    <source>
        <strain evidence="1">SC-2020</strain>
    </source>
</reference>
<accession>A0AAD6QAK4</accession>
<gene>
    <name evidence="1" type="ORF">NC653_025965</name>
</gene>
<dbReference type="EMBL" id="JAQIZT010000010">
    <property type="protein sequence ID" value="KAJ6983003.1"/>
    <property type="molecule type" value="Genomic_DNA"/>
</dbReference>
<dbReference type="Proteomes" id="UP001164929">
    <property type="component" value="Chromosome 10"/>
</dbReference>
<sequence length="58" mass="7064">MYKMSSNVKYVTQMSPSWTTYINFMKDMCNFHKKNPRCDFFSKISRNWMLLAWGPKPF</sequence>
<organism evidence="1 2">
    <name type="scientific">Populus alba x Populus x berolinensis</name>
    <dbReference type="NCBI Taxonomy" id="444605"/>
    <lineage>
        <taxon>Eukaryota</taxon>
        <taxon>Viridiplantae</taxon>
        <taxon>Streptophyta</taxon>
        <taxon>Embryophyta</taxon>
        <taxon>Tracheophyta</taxon>
        <taxon>Spermatophyta</taxon>
        <taxon>Magnoliopsida</taxon>
        <taxon>eudicotyledons</taxon>
        <taxon>Gunneridae</taxon>
        <taxon>Pentapetalae</taxon>
        <taxon>rosids</taxon>
        <taxon>fabids</taxon>
        <taxon>Malpighiales</taxon>
        <taxon>Salicaceae</taxon>
        <taxon>Saliceae</taxon>
        <taxon>Populus</taxon>
    </lineage>
</organism>
<evidence type="ECO:0000313" key="2">
    <source>
        <dbReference type="Proteomes" id="UP001164929"/>
    </source>
</evidence>
<evidence type="ECO:0000313" key="1">
    <source>
        <dbReference type="EMBL" id="KAJ6983003.1"/>
    </source>
</evidence>